<name>A0A2H4U6W6_METSM</name>
<dbReference type="GeneID" id="69160052"/>
<evidence type="ECO:0000313" key="2">
    <source>
        <dbReference type="Proteomes" id="UP000232133"/>
    </source>
</evidence>
<dbReference type="Proteomes" id="UP000232133">
    <property type="component" value="Chromosome"/>
</dbReference>
<dbReference type="AlphaFoldDB" id="A0A2H4U6W6"/>
<proteinExistence type="predicted"/>
<gene>
    <name evidence="1" type="ORF">BK798_05205</name>
</gene>
<dbReference type="RefSeq" id="WP_019263917.1">
    <property type="nucleotide sequence ID" value="NZ_CP017803.1"/>
</dbReference>
<dbReference type="EMBL" id="CP017803">
    <property type="protein sequence ID" value="ATZ59855.1"/>
    <property type="molecule type" value="Genomic_DNA"/>
</dbReference>
<organism evidence="1 2">
    <name type="scientific">Methanobrevibacter smithii</name>
    <dbReference type="NCBI Taxonomy" id="2173"/>
    <lineage>
        <taxon>Archaea</taxon>
        <taxon>Methanobacteriati</taxon>
        <taxon>Methanobacteriota</taxon>
        <taxon>Methanomada group</taxon>
        <taxon>Methanobacteria</taxon>
        <taxon>Methanobacteriales</taxon>
        <taxon>Methanobacteriaceae</taxon>
        <taxon>Methanobrevibacter</taxon>
    </lineage>
</organism>
<accession>A0A2H4U6W6</accession>
<sequence length="63" mass="7095">MHILTGSAIVEDSEIMHWGTGGIHKLMMIPMSLYESGEANGKISLVDLFYSPTWALMELHQIY</sequence>
<reference evidence="1 2" key="1">
    <citation type="submission" date="2016-10" db="EMBL/GenBank/DDBJ databases">
        <authorList>
            <person name="Varghese N."/>
        </authorList>
    </citation>
    <scope>NUCLEOTIDE SEQUENCE [LARGE SCALE GENOMIC DNA]</scope>
    <source>
        <strain evidence="1 2">KB11</strain>
    </source>
</reference>
<protein>
    <submittedName>
        <fullName evidence="1">Uncharacterized protein</fullName>
    </submittedName>
</protein>
<evidence type="ECO:0000313" key="1">
    <source>
        <dbReference type="EMBL" id="ATZ59855.1"/>
    </source>
</evidence>